<protein>
    <submittedName>
        <fullName evidence="1">Uncharacterized protein</fullName>
    </submittedName>
</protein>
<gene>
    <name evidence="1" type="ORF">EYF80_051798</name>
</gene>
<evidence type="ECO:0000313" key="1">
    <source>
        <dbReference type="EMBL" id="TNN38031.1"/>
    </source>
</evidence>
<sequence>MRRRLLPPDPVTRGDLESVRAAEALAVLGCLVFRRQRNVPNNGSLVWCQNHKQCSKNHLRVVDVERGNENISSS</sequence>
<comment type="caution">
    <text evidence="1">The sequence shown here is derived from an EMBL/GenBank/DDBJ whole genome shotgun (WGS) entry which is preliminary data.</text>
</comment>
<evidence type="ECO:0000313" key="2">
    <source>
        <dbReference type="Proteomes" id="UP000314294"/>
    </source>
</evidence>
<dbReference type="Proteomes" id="UP000314294">
    <property type="component" value="Unassembled WGS sequence"/>
</dbReference>
<proteinExistence type="predicted"/>
<reference evidence="1 2" key="1">
    <citation type="submission" date="2019-03" db="EMBL/GenBank/DDBJ databases">
        <title>First draft genome of Liparis tanakae, snailfish: a comprehensive survey of snailfish specific genes.</title>
        <authorList>
            <person name="Kim W."/>
            <person name="Song I."/>
            <person name="Jeong J.-H."/>
            <person name="Kim D."/>
            <person name="Kim S."/>
            <person name="Ryu S."/>
            <person name="Song J.Y."/>
            <person name="Lee S.K."/>
        </authorList>
    </citation>
    <scope>NUCLEOTIDE SEQUENCE [LARGE SCALE GENOMIC DNA]</scope>
    <source>
        <tissue evidence="1">Muscle</tissue>
    </source>
</reference>
<keyword evidence="2" id="KW-1185">Reference proteome</keyword>
<dbReference type="EMBL" id="SRLO01001415">
    <property type="protein sequence ID" value="TNN38031.1"/>
    <property type="molecule type" value="Genomic_DNA"/>
</dbReference>
<organism evidence="1 2">
    <name type="scientific">Liparis tanakae</name>
    <name type="common">Tanaka's snailfish</name>
    <dbReference type="NCBI Taxonomy" id="230148"/>
    <lineage>
        <taxon>Eukaryota</taxon>
        <taxon>Metazoa</taxon>
        <taxon>Chordata</taxon>
        <taxon>Craniata</taxon>
        <taxon>Vertebrata</taxon>
        <taxon>Euteleostomi</taxon>
        <taxon>Actinopterygii</taxon>
        <taxon>Neopterygii</taxon>
        <taxon>Teleostei</taxon>
        <taxon>Neoteleostei</taxon>
        <taxon>Acanthomorphata</taxon>
        <taxon>Eupercaria</taxon>
        <taxon>Perciformes</taxon>
        <taxon>Cottioidei</taxon>
        <taxon>Cottales</taxon>
        <taxon>Liparidae</taxon>
        <taxon>Liparis</taxon>
    </lineage>
</organism>
<accession>A0A4Z2FAW8</accession>
<name>A0A4Z2FAW8_9TELE</name>
<dbReference type="AlphaFoldDB" id="A0A4Z2FAW8"/>